<keyword evidence="3" id="KW-1185">Reference proteome</keyword>
<comment type="caution">
    <text evidence="2">The sequence shown here is derived from an EMBL/GenBank/DDBJ whole genome shotgun (WGS) entry which is preliminary data.</text>
</comment>
<evidence type="ECO:0008006" key="4">
    <source>
        <dbReference type="Google" id="ProtNLM"/>
    </source>
</evidence>
<feature type="non-terminal residue" evidence="2">
    <location>
        <position position="830"/>
    </location>
</feature>
<feature type="region of interest" description="Disordered" evidence="1">
    <location>
        <begin position="39"/>
        <end position="183"/>
    </location>
</feature>
<dbReference type="AlphaFoldDB" id="A0AAV5WKI1"/>
<feature type="compositionally biased region" description="Basic and acidic residues" evidence="1">
    <location>
        <begin position="387"/>
        <end position="437"/>
    </location>
</feature>
<evidence type="ECO:0000313" key="2">
    <source>
        <dbReference type="EMBL" id="GMT32150.1"/>
    </source>
</evidence>
<proteinExistence type="predicted"/>
<sequence>PPKRKRPIKEQAVAENPAVKTKPAIITVDSDDDIEILHENIKKKPNKRTNKAKSSDKAPQVHPPPSSSNAANNKKISKKGKVGDSEKETKVLRATSRSEKVVDQSSITVPPLDGTVTVRPAPAITHGDHKNQESSSNAAKKSKKGKVDEEPAKSKKALCTNSPSEKQAIDKSSVTGPSGDGTVVVPPAVIQDKLDAFQKVLNERPPLVQPLQAKKPKKEVKEEIMEAIRKEPIVTKKRSAKGAAEAKKVPPPAVPAESIPPSTNQVSLPPPTASTPAAAAAPTLAATSAPATRAARKKKAAVSQENDKSMEGDAPPDYTSVAAAIGKEIKEKGKKTRTIAPKRPLTVDTETNREQSGDGLCALLSVDPKLLKLMNRKESTSTTNEEVNEKEQEREKKEKEAEEKKAEEKVKDDAVMENTVEKEKTKKAMAEERRDTIDPTASAPPPSDQIVSPAAEVAPQSEVWGMIAAINSGVKPYVPPRFTSRKQKKIVMLQRVRQEDVAQQSAHNRGLAIEDKTSSEPVLFLFYVHKKHHNLESLDEYFRKYDGFISISIELRSREEYASGMIKWRHERDSRKFLDLGREHVINKHSLVVVKSVKEGKNPRHLMISNGEDERKKREREIEREKSRRDARYSDGRSSRSDDRRRSRSRSRERRRYESPDRKRRRSRSGERRRRRSRSRSVEIRRISRSRSRESRRRRSRSRSVGSRRRSRSRSNSRESRERRRKEKDERGKEKKEKEEKFISRAEMAKMNADQLPILSSKADKESAVQINKRGWDVSFGQHSRPISRPSIVLPSLLTTPSLFAPNSPRFNTPLPPPPPPPFAPHQVSQ</sequence>
<feature type="compositionally biased region" description="Basic and acidic residues" evidence="1">
    <location>
        <begin position="716"/>
        <end position="741"/>
    </location>
</feature>
<feature type="non-terminal residue" evidence="2">
    <location>
        <position position="1"/>
    </location>
</feature>
<dbReference type="PANTHER" id="PTHR48125">
    <property type="entry name" value="LP07818P1"/>
    <property type="match status" value="1"/>
</dbReference>
<evidence type="ECO:0000256" key="1">
    <source>
        <dbReference type="SAM" id="MobiDB-lite"/>
    </source>
</evidence>
<dbReference type="PANTHER" id="PTHR48125:SF10">
    <property type="entry name" value="OS12G0136300 PROTEIN"/>
    <property type="match status" value="1"/>
</dbReference>
<protein>
    <recommendedName>
        <fullName evidence="4">RNA binding protein</fullName>
    </recommendedName>
</protein>
<gene>
    <name evidence="2" type="ORF">PFISCL1PPCAC_23447</name>
</gene>
<feature type="region of interest" description="Disordered" evidence="1">
    <location>
        <begin position="229"/>
        <end position="360"/>
    </location>
</feature>
<feature type="compositionally biased region" description="Basic and acidic residues" evidence="1">
    <location>
        <begin position="612"/>
        <end position="645"/>
    </location>
</feature>
<feature type="compositionally biased region" description="Basic residues" evidence="1">
    <location>
        <begin position="662"/>
        <end position="679"/>
    </location>
</feature>
<evidence type="ECO:0000313" key="3">
    <source>
        <dbReference type="Proteomes" id="UP001432322"/>
    </source>
</evidence>
<feature type="compositionally biased region" description="Low complexity" evidence="1">
    <location>
        <begin position="274"/>
        <end position="293"/>
    </location>
</feature>
<reference evidence="2" key="1">
    <citation type="submission" date="2023-10" db="EMBL/GenBank/DDBJ databases">
        <title>Genome assembly of Pristionchus species.</title>
        <authorList>
            <person name="Yoshida K."/>
            <person name="Sommer R.J."/>
        </authorList>
    </citation>
    <scope>NUCLEOTIDE SEQUENCE</scope>
    <source>
        <strain evidence="2">RS5133</strain>
    </source>
</reference>
<dbReference type="Proteomes" id="UP001432322">
    <property type="component" value="Unassembled WGS sequence"/>
</dbReference>
<name>A0AAV5WKI1_9BILA</name>
<feature type="compositionally biased region" description="Polar residues" evidence="1">
    <location>
        <begin position="159"/>
        <end position="176"/>
    </location>
</feature>
<feature type="compositionally biased region" description="Basic residues" evidence="1">
    <location>
        <begin position="687"/>
        <end position="715"/>
    </location>
</feature>
<feature type="region of interest" description="Disordered" evidence="1">
    <location>
        <begin position="602"/>
        <end position="741"/>
    </location>
</feature>
<feature type="compositionally biased region" description="Pro residues" evidence="1">
    <location>
        <begin position="814"/>
        <end position="824"/>
    </location>
</feature>
<feature type="region of interest" description="Disordered" evidence="1">
    <location>
        <begin position="805"/>
        <end position="830"/>
    </location>
</feature>
<dbReference type="EMBL" id="BTSY01000006">
    <property type="protein sequence ID" value="GMT32150.1"/>
    <property type="molecule type" value="Genomic_DNA"/>
</dbReference>
<feature type="compositionally biased region" description="Basic and acidic residues" evidence="1">
    <location>
        <begin position="81"/>
        <end position="102"/>
    </location>
</feature>
<feature type="region of interest" description="Disordered" evidence="1">
    <location>
        <begin position="373"/>
        <end position="451"/>
    </location>
</feature>
<accession>A0AAV5WKI1</accession>
<organism evidence="2 3">
    <name type="scientific">Pristionchus fissidentatus</name>
    <dbReference type="NCBI Taxonomy" id="1538716"/>
    <lineage>
        <taxon>Eukaryota</taxon>
        <taxon>Metazoa</taxon>
        <taxon>Ecdysozoa</taxon>
        <taxon>Nematoda</taxon>
        <taxon>Chromadorea</taxon>
        <taxon>Rhabditida</taxon>
        <taxon>Rhabditina</taxon>
        <taxon>Diplogasteromorpha</taxon>
        <taxon>Diplogasteroidea</taxon>
        <taxon>Neodiplogasteridae</taxon>
        <taxon>Pristionchus</taxon>
    </lineage>
</organism>